<evidence type="ECO:0000256" key="2">
    <source>
        <dbReference type="SAM" id="Phobius"/>
    </source>
</evidence>
<accession>A0A2T5JSU3</accession>
<protein>
    <submittedName>
        <fullName evidence="3">Capsular polysaccharide transport system permease protein</fullName>
    </submittedName>
</protein>
<keyword evidence="4" id="KW-1185">Reference proteome</keyword>
<dbReference type="PANTHER" id="PTHR32309:SF13">
    <property type="entry name" value="FERRIC ENTEROBACTIN TRANSPORT PROTEIN FEPE"/>
    <property type="match status" value="1"/>
</dbReference>
<dbReference type="EMBL" id="QAOT01000025">
    <property type="protein sequence ID" value="PTR12075.1"/>
    <property type="molecule type" value="Genomic_DNA"/>
</dbReference>
<dbReference type="Proteomes" id="UP000244060">
    <property type="component" value="Unassembled WGS sequence"/>
</dbReference>
<evidence type="ECO:0000313" key="4">
    <source>
        <dbReference type="Proteomes" id="UP000244060"/>
    </source>
</evidence>
<reference evidence="3 4" key="1">
    <citation type="submission" date="2018-04" db="EMBL/GenBank/DDBJ databases">
        <title>Genomic Encyclopedia of Type Strains, Phase III (KMG-III): the genomes of soil and plant-associated and newly described type strains.</title>
        <authorList>
            <person name="Whitman W."/>
        </authorList>
    </citation>
    <scope>NUCLEOTIDE SEQUENCE [LARGE SCALE GENOMIC DNA]</scope>
    <source>
        <strain evidence="3 4">KA25</strain>
    </source>
</reference>
<dbReference type="GO" id="GO:0004713">
    <property type="term" value="F:protein tyrosine kinase activity"/>
    <property type="evidence" value="ECO:0007669"/>
    <property type="project" value="TreeGrafter"/>
</dbReference>
<feature type="transmembrane region" description="Helical" evidence="2">
    <location>
        <begin position="354"/>
        <end position="377"/>
    </location>
</feature>
<keyword evidence="2" id="KW-0472">Membrane</keyword>
<proteinExistence type="predicted"/>
<name>A0A2T5JSU3_9RHOB</name>
<gene>
    <name evidence="3" type="ORF">C8J28_12534</name>
</gene>
<keyword evidence="2" id="KW-0812">Transmembrane</keyword>
<sequence length="381" mass="42177">MPAPAPRAVARLRHHGILASFLGLVAAPTLAASLYLFAVAEDQYASTVGFSVRSEDMSSALSMLGGGLASLGIGSSGSASDSDILYQFIQSQELVQRIDQKLDLRRIYSRPAFDPVFAFDPDGQIEDLVEYWRRMVRISYDSNTGLIELRVHAFDPRDAQAVAAAILEESTRMINDLSAIARSDATRYALEELEKAVSRLRDQRVAMTEFRSRTQIVDPSADIQAQMGLLNTLQQQLAEASIDINLLRQTTQPNDPRIAQNERRIAVIEELIQREREKFGMGGTGSGSEASTYSTLIAEYERLSVDLEFAQNAYVAALTNHDAAIAEAQRMNRYLATYVSPTLAQQSLYPQRGLLALMTGGLTLLVWAIGMLIYYSVRDRR</sequence>
<evidence type="ECO:0000256" key="1">
    <source>
        <dbReference type="SAM" id="Coils"/>
    </source>
</evidence>
<dbReference type="InterPro" id="IPR050445">
    <property type="entry name" value="Bact_polysacc_biosynth/exp"/>
</dbReference>
<feature type="coiled-coil region" evidence="1">
    <location>
        <begin position="183"/>
        <end position="278"/>
    </location>
</feature>
<dbReference type="GO" id="GO:0005886">
    <property type="term" value="C:plasma membrane"/>
    <property type="evidence" value="ECO:0007669"/>
    <property type="project" value="TreeGrafter"/>
</dbReference>
<dbReference type="OrthoDB" id="7800844at2"/>
<dbReference type="AlphaFoldDB" id="A0A2T5JSU3"/>
<keyword evidence="1" id="KW-0175">Coiled coil</keyword>
<comment type="caution">
    <text evidence="3">The sequence shown here is derived from an EMBL/GenBank/DDBJ whole genome shotgun (WGS) entry which is preliminary data.</text>
</comment>
<organism evidence="3 4">
    <name type="scientific">Cereibacter azotoformans</name>
    <dbReference type="NCBI Taxonomy" id="43057"/>
    <lineage>
        <taxon>Bacteria</taxon>
        <taxon>Pseudomonadati</taxon>
        <taxon>Pseudomonadota</taxon>
        <taxon>Alphaproteobacteria</taxon>
        <taxon>Rhodobacterales</taxon>
        <taxon>Paracoccaceae</taxon>
        <taxon>Cereibacter</taxon>
    </lineage>
</organism>
<evidence type="ECO:0000313" key="3">
    <source>
        <dbReference type="EMBL" id="PTR12075.1"/>
    </source>
</evidence>
<keyword evidence="2" id="KW-1133">Transmembrane helix</keyword>
<dbReference type="PANTHER" id="PTHR32309">
    <property type="entry name" value="TYROSINE-PROTEIN KINASE"/>
    <property type="match status" value="1"/>
</dbReference>